<dbReference type="InterPro" id="IPR002645">
    <property type="entry name" value="STAS_dom"/>
</dbReference>
<evidence type="ECO:0000313" key="2">
    <source>
        <dbReference type="EMBL" id="PJJ53352.1"/>
    </source>
</evidence>
<evidence type="ECO:0000313" key="3">
    <source>
        <dbReference type="Proteomes" id="UP000228535"/>
    </source>
</evidence>
<dbReference type="SUPFAM" id="SSF52091">
    <property type="entry name" value="SpoIIaa-like"/>
    <property type="match status" value="1"/>
</dbReference>
<dbReference type="OrthoDB" id="884106at2"/>
<gene>
    <name evidence="2" type="ORF">CLV45_4013</name>
</gene>
<dbReference type="CDD" id="cd07043">
    <property type="entry name" value="STAS_anti-anti-sigma_factors"/>
    <property type="match status" value="1"/>
</dbReference>
<comment type="caution">
    <text evidence="2">The sequence shown here is derived from an EMBL/GenBank/DDBJ whole genome shotgun (WGS) entry which is preliminary data.</text>
</comment>
<feature type="domain" description="STAS" evidence="1">
    <location>
        <begin position="9"/>
        <end position="103"/>
    </location>
</feature>
<proteinExistence type="predicted"/>
<sequence length="114" mass="12751">MDILKLSQPNVFVVSLRGKCEGEQGAKQLVDLLREATQKQAGTLWLLCQELTAIDFRAQQALLRHLPFLQQARIKLTLCGLQPAVQRQFEASGLNTLISLLPSEAYKGPRPILR</sequence>
<organism evidence="2 3">
    <name type="scientific">Hymenobacter chitinivorans DSM 11115</name>
    <dbReference type="NCBI Taxonomy" id="1121954"/>
    <lineage>
        <taxon>Bacteria</taxon>
        <taxon>Pseudomonadati</taxon>
        <taxon>Bacteroidota</taxon>
        <taxon>Cytophagia</taxon>
        <taxon>Cytophagales</taxon>
        <taxon>Hymenobacteraceae</taxon>
        <taxon>Hymenobacter</taxon>
    </lineage>
</organism>
<name>A0A2M9B5Y5_9BACT</name>
<keyword evidence="3" id="KW-1185">Reference proteome</keyword>
<dbReference type="Gene3D" id="3.30.750.24">
    <property type="entry name" value="STAS domain"/>
    <property type="match status" value="1"/>
</dbReference>
<dbReference type="AlphaFoldDB" id="A0A2M9B5Y5"/>
<dbReference type="RefSeq" id="WP_100338234.1">
    <property type="nucleotide sequence ID" value="NZ_PGFA01000003.1"/>
</dbReference>
<dbReference type="InterPro" id="IPR036513">
    <property type="entry name" value="STAS_dom_sf"/>
</dbReference>
<dbReference type="Proteomes" id="UP000228535">
    <property type="component" value="Unassembled WGS sequence"/>
</dbReference>
<dbReference type="EMBL" id="PGFA01000003">
    <property type="protein sequence ID" value="PJJ53352.1"/>
    <property type="molecule type" value="Genomic_DNA"/>
</dbReference>
<evidence type="ECO:0000259" key="1">
    <source>
        <dbReference type="Pfam" id="PF01740"/>
    </source>
</evidence>
<reference evidence="2 3" key="1">
    <citation type="submission" date="2017-11" db="EMBL/GenBank/DDBJ databases">
        <title>Genomic Encyclopedia of Archaeal and Bacterial Type Strains, Phase II (KMG-II): From Individual Species to Whole Genera.</title>
        <authorList>
            <person name="Goeker M."/>
        </authorList>
    </citation>
    <scope>NUCLEOTIDE SEQUENCE [LARGE SCALE GENOMIC DNA]</scope>
    <source>
        <strain evidence="2 3">DSM 11115</strain>
    </source>
</reference>
<protein>
    <submittedName>
        <fullName evidence="2">Anti-anti-sigma factor</fullName>
    </submittedName>
</protein>
<accession>A0A2M9B5Y5</accession>
<dbReference type="Pfam" id="PF01740">
    <property type="entry name" value="STAS"/>
    <property type="match status" value="1"/>
</dbReference>